<evidence type="ECO:0000259" key="1">
    <source>
        <dbReference type="Pfam" id="PF18990"/>
    </source>
</evidence>
<accession>A0A6P0UTH9</accession>
<keyword evidence="3" id="KW-1185">Reference proteome</keyword>
<evidence type="ECO:0000313" key="3">
    <source>
        <dbReference type="Proteomes" id="UP000468581"/>
    </source>
</evidence>
<protein>
    <recommendedName>
        <fullName evidence="1">DUF5723 domain-containing protein</fullName>
    </recommendedName>
</protein>
<sequence>MKKTLLIILCLWGLIPGYTQNKQLLYDFNEIPQSLMLNPGAETLHRWHAGIPFLSGIYANVGVSGFTLNDLFADNGVDFNEKVRNLLFGVSRNDVISLNQQLEIFNIGFRKDGWRGRTYYSFGIYEEIDFFSYWPKDLAILAFEGNSNFINSPFNLGDLNFRGEFLTVFHFGINKKVSEKFTYGVRAKIYSSILNFSSVGNRGTFITEDGQNNFFTHRIQADLELKTSGYASLREAGSDAFVSNLRKRAFLGGNLGLGFDVGFTYKPEEQWTITGSLQDVGFIRHSKDTESYKLNGEFELEGIELSFPEIVNGDGLNDYWQELLDDLEEQVPFDTISNKYTTLRPVKLNGSVKYTFGRKKPSKKECNCEATDREYRNAAGLQLFAVGRPRLPLIALTAFYQTKLTNFLDVKATYTVDKFSFRNLGLGFSSEIGNVNFYILADNLLELQNLAKSHNLSFQLGFNIKLPETEKPY</sequence>
<proteinExistence type="predicted"/>
<dbReference type="RefSeq" id="WP_163608447.1">
    <property type="nucleotide sequence ID" value="NZ_JAABOO010000004.1"/>
</dbReference>
<comment type="caution">
    <text evidence="2">The sequence shown here is derived from an EMBL/GenBank/DDBJ whole genome shotgun (WGS) entry which is preliminary data.</text>
</comment>
<gene>
    <name evidence="2" type="ORF">GWK08_16965</name>
</gene>
<dbReference type="InterPro" id="IPR043781">
    <property type="entry name" value="DUF5723"/>
</dbReference>
<dbReference type="Pfam" id="PF18990">
    <property type="entry name" value="DUF5723"/>
    <property type="match status" value="1"/>
</dbReference>
<dbReference type="EMBL" id="JAABOO010000004">
    <property type="protein sequence ID" value="NER15149.1"/>
    <property type="molecule type" value="Genomic_DNA"/>
</dbReference>
<feature type="domain" description="DUF5723" evidence="1">
    <location>
        <begin position="39"/>
        <end position="442"/>
    </location>
</feature>
<name>A0A6P0UTH9_9FLAO</name>
<dbReference type="Proteomes" id="UP000468581">
    <property type="component" value="Unassembled WGS sequence"/>
</dbReference>
<organism evidence="2 3">
    <name type="scientific">Leptobacterium flavescens</name>
    <dbReference type="NCBI Taxonomy" id="472055"/>
    <lineage>
        <taxon>Bacteria</taxon>
        <taxon>Pseudomonadati</taxon>
        <taxon>Bacteroidota</taxon>
        <taxon>Flavobacteriia</taxon>
        <taxon>Flavobacteriales</taxon>
        <taxon>Flavobacteriaceae</taxon>
        <taxon>Leptobacterium</taxon>
    </lineage>
</organism>
<reference evidence="2 3" key="1">
    <citation type="submission" date="2020-01" db="EMBL/GenBank/DDBJ databases">
        <title>Leptobacterium flavescens.</title>
        <authorList>
            <person name="Wang G."/>
        </authorList>
    </citation>
    <scope>NUCLEOTIDE SEQUENCE [LARGE SCALE GENOMIC DNA]</scope>
    <source>
        <strain evidence="2 3">KCTC 22160</strain>
    </source>
</reference>
<dbReference type="AlphaFoldDB" id="A0A6P0UTH9"/>
<evidence type="ECO:0000313" key="2">
    <source>
        <dbReference type="EMBL" id="NER15149.1"/>
    </source>
</evidence>